<evidence type="ECO:0000313" key="2">
    <source>
        <dbReference type="Proteomes" id="UP001152320"/>
    </source>
</evidence>
<name>A0A9Q1BFC1_HOLLE</name>
<organism evidence="1 2">
    <name type="scientific">Holothuria leucospilota</name>
    <name type="common">Black long sea cucumber</name>
    <name type="synonym">Mertensiothuria leucospilota</name>
    <dbReference type="NCBI Taxonomy" id="206669"/>
    <lineage>
        <taxon>Eukaryota</taxon>
        <taxon>Metazoa</taxon>
        <taxon>Echinodermata</taxon>
        <taxon>Eleutherozoa</taxon>
        <taxon>Echinozoa</taxon>
        <taxon>Holothuroidea</taxon>
        <taxon>Aspidochirotacea</taxon>
        <taxon>Aspidochirotida</taxon>
        <taxon>Holothuriidae</taxon>
        <taxon>Holothuria</taxon>
    </lineage>
</organism>
<accession>A0A9Q1BFC1</accession>
<reference evidence="1" key="1">
    <citation type="submission" date="2021-10" db="EMBL/GenBank/DDBJ databases">
        <title>Tropical sea cucumber genome reveals ecological adaptation and Cuvierian tubules defense mechanism.</title>
        <authorList>
            <person name="Chen T."/>
        </authorList>
    </citation>
    <scope>NUCLEOTIDE SEQUENCE</scope>
    <source>
        <strain evidence="1">Nanhai2018</strain>
        <tissue evidence="1">Muscle</tissue>
    </source>
</reference>
<dbReference type="EMBL" id="JAIZAY010000020">
    <property type="protein sequence ID" value="KAJ8023119.1"/>
    <property type="molecule type" value="Genomic_DNA"/>
</dbReference>
<keyword evidence="2" id="KW-1185">Reference proteome</keyword>
<gene>
    <name evidence="1" type="ORF">HOLleu_38208</name>
</gene>
<sequence>MSIGPLLPTETHLRSLHYSPPEDANLPHVFPSYSHKELRQMQQKDDSLKEVWKCWESGWHTGDPVETFSPEVKGWLREYDKLIEQHGVLY</sequence>
<proteinExistence type="predicted"/>
<dbReference type="AlphaFoldDB" id="A0A9Q1BFC1"/>
<evidence type="ECO:0000313" key="1">
    <source>
        <dbReference type="EMBL" id="KAJ8023119.1"/>
    </source>
</evidence>
<dbReference type="Proteomes" id="UP001152320">
    <property type="component" value="Chromosome 20"/>
</dbReference>
<comment type="caution">
    <text evidence="1">The sequence shown here is derived from an EMBL/GenBank/DDBJ whole genome shotgun (WGS) entry which is preliminary data.</text>
</comment>
<protein>
    <submittedName>
        <fullName evidence="1">Uncharacterized protein</fullName>
    </submittedName>
</protein>